<dbReference type="SUPFAM" id="SSF53850">
    <property type="entry name" value="Periplasmic binding protein-like II"/>
    <property type="match status" value="1"/>
</dbReference>
<accession>A0A1P8LQ25</accession>
<evidence type="ECO:0000313" key="3">
    <source>
        <dbReference type="EMBL" id="APW97886.1"/>
    </source>
</evidence>
<evidence type="ECO:0000256" key="1">
    <source>
        <dbReference type="ARBA" id="ARBA00022729"/>
    </source>
</evidence>
<dbReference type="AlphaFoldDB" id="A0A1P8LQ25"/>
<dbReference type="GeneID" id="30921233"/>
<dbReference type="GO" id="GO:0030975">
    <property type="term" value="F:thiamine binding"/>
    <property type="evidence" value="ECO:0007669"/>
    <property type="project" value="TreeGrafter"/>
</dbReference>
<dbReference type="GO" id="GO:0015888">
    <property type="term" value="P:thiamine transport"/>
    <property type="evidence" value="ECO:0007669"/>
    <property type="project" value="TreeGrafter"/>
</dbReference>
<name>A0A1P8LQ25_NATLA</name>
<protein>
    <submittedName>
        <fullName evidence="3">Sulfate ABC transporter substrate-binding protein</fullName>
    </submittedName>
</protein>
<sequence>MRDRLDERTRRAFLAGVAGTTAIALPGCLGGENDGGDTENGGHTGSTNGGNGSETVEVGYGESQTTVSSEDFPEELFIYAVQTGWSNWDAVMDAFESEYGIPLHDDQRTSGEALADIRANAGNQEYSAYNGFYPVGLQAWEDGFTTGYKPAGWDRVPDDFKTDDGHVTATRQMTVAINYRKDVYEERGLDEPETWDDLKHPDIAKDLAINVPGAGAGMNAMLSINHAYGGDLDDLDPLIEYLEELEEHGARHQRNLDRQFTAGEISTYVEFDFGGLSTKYNDDDIDEEDVGVVIPQAPGGGEGAVAAPYGYAMLEDAPNPAAAKLFMDFVLSLEVQELFFEGFVRPIRADELDAPDEFPPDEQYEAATFEIDQVELLEKQDAIVEEILDRSPLPGVEA</sequence>
<feature type="region of interest" description="Disordered" evidence="2">
    <location>
        <begin position="29"/>
        <end position="57"/>
    </location>
</feature>
<dbReference type="PANTHER" id="PTHR30006">
    <property type="entry name" value="THIAMINE-BINDING PERIPLASMIC PROTEIN-RELATED"/>
    <property type="match status" value="1"/>
</dbReference>
<dbReference type="Gene3D" id="3.40.190.10">
    <property type="entry name" value="Periplasmic binding protein-like II"/>
    <property type="match status" value="2"/>
</dbReference>
<feature type="compositionally biased region" description="Gly residues" evidence="2">
    <location>
        <begin position="29"/>
        <end position="52"/>
    </location>
</feature>
<dbReference type="PANTHER" id="PTHR30006:SF2">
    <property type="entry name" value="ABC TRANSPORTER SUBSTRATE-BINDING PROTEIN"/>
    <property type="match status" value="1"/>
</dbReference>
<reference evidence="3 4" key="1">
    <citation type="journal article" date="2011" name="J. Bacteriol.">
        <title>Genome sequence of Halobiforma lacisalsi AJ5, an extremely halophilic archaeon which harbors a bop gene.</title>
        <authorList>
            <person name="Jiang X."/>
            <person name="Wang S."/>
            <person name="Cheng H."/>
            <person name="Huo Y."/>
            <person name="Zhang X."/>
            <person name="Zhu X."/>
            <person name="Han X."/>
            <person name="Ni P."/>
            <person name="Wu M."/>
        </authorList>
    </citation>
    <scope>NUCLEOTIDE SEQUENCE [LARGE SCALE GENOMIC DNA]</scope>
    <source>
        <strain evidence="3 4">AJ5</strain>
    </source>
</reference>
<evidence type="ECO:0000313" key="4">
    <source>
        <dbReference type="Proteomes" id="UP000186547"/>
    </source>
</evidence>
<dbReference type="GO" id="GO:0030976">
    <property type="term" value="F:thiamine pyrophosphate binding"/>
    <property type="evidence" value="ECO:0007669"/>
    <property type="project" value="TreeGrafter"/>
</dbReference>
<dbReference type="KEGG" id="hlc:CHINAEXTREME08875"/>
<proteinExistence type="predicted"/>
<keyword evidence="1" id="KW-0732">Signal</keyword>
<evidence type="ECO:0000256" key="2">
    <source>
        <dbReference type="SAM" id="MobiDB-lite"/>
    </source>
</evidence>
<dbReference type="EMBL" id="CP019285">
    <property type="protein sequence ID" value="APW97886.1"/>
    <property type="molecule type" value="Genomic_DNA"/>
</dbReference>
<dbReference type="Pfam" id="PF13343">
    <property type="entry name" value="SBP_bac_6"/>
    <property type="match status" value="1"/>
</dbReference>
<organism evidence="3 4">
    <name type="scientific">Natronobacterium lacisalsi AJ5</name>
    <dbReference type="NCBI Taxonomy" id="358396"/>
    <lineage>
        <taxon>Archaea</taxon>
        <taxon>Methanobacteriati</taxon>
        <taxon>Methanobacteriota</taxon>
        <taxon>Stenosarchaea group</taxon>
        <taxon>Halobacteria</taxon>
        <taxon>Halobacteriales</taxon>
        <taxon>Natrialbaceae</taxon>
        <taxon>Natronobacterium</taxon>
    </lineage>
</organism>
<dbReference type="RefSeq" id="WP_010546570.1">
    <property type="nucleotide sequence ID" value="NZ_AOLZ01000072.1"/>
</dbReference>
<gene>
    <name evidence="3" type="ORF">CHINAEXTREME_08875</name>
</gene>
<dbReference type="Proteomes" id="UP000186547">
    <property type="component" value="Chromosome"/>
</dbReference>